<dbReference type="GO" id="GO:0004674">
    <property type="term" value="F:protein serine/threonine kinase activity"/>
    <property type="evidence" value="ECO:0007669"/>
    <property type="project" value="UniProtKB-KW"/>
</dbReference>
<keyword evidence="4" id="KW-0418">Kinase</keyword>
<dbReference type="EMBL" id="JADBJN010000003">
    <property type="protein sequence ID" value="KAG5669991.1"/>
    <property type="molecule type" value="Genomic_DNA"/>
</dbReference>
<sequence>MNLITNGGPGPPINCINTNSSIISTNNSTSSNHINTNTSSSGLSYQNGNSMSSSSQCSDRLVTGPSCKALKTAVSALYSVDDFHREKIGSGFFSEVYKVRII</sequence>
<dbReference type="PANTHER" id="PTHR46485">
    <property type="entry name" value="LIM DOMAIN KINASE 1"/>
    <property type="match status" value="1"/>
</dbReference>
<keyword evidence="3" id="KW-0547">Nucleotide-binding</keyword>
<dbReference type="GO" id="GO:0005634">
    <property type="term" value="C:nucleus"/>
    <property type="evidence" value="ECO:0007669"/>
    <property type="project" value="TreeGrafter"/>
</dbReference>
<protein>
    <submittedName>
        <fullName evidence="7">Uncharacterized protein</fullName>
    </submittedName>
</protein>
<keyword evidence="1" id="KW-0723">Serine/threonine-protein kinase</keyword>
<gene>
    <name evidence="7" type="ORF">PVAND_000279</name>
</gene>
<dbReference type="GO" id="GO:0030036">
    <property type="term" value="P:actin cytoskeleton organization"/>
    <property type="evidence" value="ECO:0007669"/>
    <property type="project" value="TreeGrafter"/>
</dbReference>
<dbReference type="PANTHER" id="PTHR46485:SF5">
    <property type="entry name" value="CENTER DIVIDER, ISOFORM A"/>
    <property type="match status" value="1"/>
</dbReference>
<keyword evidence="8" id="KW-1185">Reference proteome</keyword>
<evidence type="ECO:0000256" key="2">
    <source>
        <dbReference type="ARBA" id="ARBA00022679"/>
    </source>
</evidence>
<dbReference type="InterPro" id="IPR050940">
    <property type="entry name" value="Actin_reg-Ser/Thr_kinase"/>
</dbReference>
<evidence type="ECO:0000256" key="3">
    <source>
        <dbReference type="ARBA" id="ARBA00022741"/>
    </source>
</evidence>
<evidence type="ECO:0000256" key="6">
    <source>
        <dbReference type="SAM" id="MobiDB-lite"/>
    </source>
</evidence>
<evidence type="ECO:0000256" key="5">
    <source>
        <dbReference type="ARBA" id="ARBA00022840"/>
    </source>
</evidence>
<proteinExistence type="predicted"/>
<dbReference type="AlphaFoldDB" id="A0A9J6BK75"/>
<feature type="region of interest" description="Disordered" evidence="6">
    <location>
        <begin position="27"/>
        <end position="57"/>
    </location>
</feature>
<keyword evidence="5" id="KW-0067">ATP-binding</keyword>
<dbReference type="Proteomes" id="UP001107558">
    <property type="component" value="Chromosome 3"/>
</dbReference>
<keyword evidence="2" id="KW-0808">Transferase</keyword>
<organism evidence="7 8">
    <name type="scientific">Polypedilum vanderplanki</name>
    <name type="common">Sleeping chironomid midge</name>
    <dbReference type="NCBI Taxonomy" id="319348"/>
    <lineage>
        <taxon>Eukaryota</taxon>
        <taxon>Metazoa</taxon>
        <taxon>Ecdysozoa</taxon>
        <taxon>Arthropoda</taxon>
        <taxon>Hexapoda</taxon>
        <taxon>Insecta</taxon>
        <taxon>Pterygota</taxon>
        <taxon>Neoptera</taxon>
        <taxon>Endopterygota</taxon>
        <taxon>Diptera</taxon>
        <taxon>Nematocera</taxon>
        <taxon>Chironomoidea</taxon>
        <taxon>Chironomidae</taxon>
        <taxon>Chironominae</taxon>
        <taxon>Polypedilum</taxon>
        <taxon>Polypedilum</taxon>
    </lineage>
</organism>
<dbReference type="GO" id="GO:0005524">
    <property type="term" value="F:ATP binding"/>
    <property type="evidence" value="ECO:0007669"/>
    <property type="project" value="UniProtKB-KW"/>
</dbReference>
<comment type="caution">
    <text evidence="7">The sequence shown here is derived from an EMBL/GenBank/DDBJ whole genome shotgun (WGS) entry which is preliminary data.</text>
</comment>
<evidence type="ECO:0000313" key="8">
    <source>
        <dbReference type="Proteomes" id="UP001107558"/>
    </source>
</evidence>
<evidence type="ECO:0000256" key="4">
    <source>
        <dbReference type="ARBA" id="ARBA00022777"/>
    </source>
</evidence>
<accession>A0A9J6BK75</accession>
<name>A0A9J6BK75_POLVA</name>
<evidence type="ECO:0000256" key="1">
    <source>
        <dbReference type="ARBA" id="ARBA00022527"/>
    </source>
</evidence>
<dbReference type="GO" id="GO:0005737">
    <property type="term" value="C:cytoplasm"/>
    <property type="evidence" value="ECO:0007669"/>
    <property type="project" value="TreeGrafter"/>
</dbReference>
<reference evidence="7" key="1">
    <citation type="submission" date="2021-03" db="EMBL/GenBank/DDBJ databases">
        <title>Chromosome level genome of the anhydrobiotic midge Polypedilum vanderplanki.</title>
        <authorList>
            <person name="Yoshida Y."/>
            <person name="Kikawada T."/>
            <person name="Gusev O."/>
        </authorList>
    </citation>
    <scope>NUCLEOTIDE SEQUENCE</scope>
    <source>
        <strain evidence="7">NIAS01</strain>
        <tissue evidence="7">Whole body or cell culture</tissue>
    </source>
</reference>
<dbReference type="OrthoDB" id="20134at2759"/>
<evidence type="ECO:0000313" key="7">
    <source>
        <dbReference type="EMBL" id="KAG5669991.1"/>
    </source>
</evidence>